<dbReference type="Gene3D" id="3.30.9.10">
    <property type="entry name" value="D-Amino Acid Oxidase, subunit A, domain 2"/>
    <property type="match status" value="1"/>
</dbReference>
<name>A0A7C1K402_THERO</name>
<feature type="domain" description="FAD dependent oxidoreductase" evidence="2">
    <location>
        <begin position="7"/>
        <end position="354"/>
    </location>
</feature>
<organism evidence="3">
    <name type="scientific">Thermomicrobium roseum</name>
    <dbReference type="NCBI Taxonomy" id="500"/>
    <lineage>
        <taxon>Bacteria</taxon>
        <taxon>Pseudomonadati</taxon>
        <taxon>Thermomicrobiota</taxon>
        <taxon>Thermomicrobia</taxon>
        <taxon>Thermomicrobiales</taxon>
        <taxon>Thermomicrobiaceae</taxon>
        <taxon>Thermomicrobium</taxon>
    </lineage>
</organism>
<reference evidence="3" key="1">
    <citation type="journal article" date="2020" name="mSystems">
        <title>Genome- and Community-Level Interaction Insights into Carbon Utilization and Element Cycling Functions of Hydrothermarchaeota in Hydrothermal Sediment.</title>
        <authorList>
            <person name="Zhou Z."/>
            <person name="Liu Y."/>
            <person name="Xu W."/>
            <person name="Pan J."/>
            <person name="Luo Z.H."/>
            <person name="Li M."/>
        </authorList>
    </citation>
    <scope>NUCLEOTIDE SEQUENCE [LARGE SCALE GENOMIC DNA]</scope>
    <source>
        <strain evidence="3">SpSt-222</strain>
    </source>
</reference>
<dbReference type="Gene3D" id="3.50.50.60">
    <property type="entry name" value="FAD/NAD(P)-binding domain"/>
    <property type="match status" value="1"/>
</dbReference>
<keyword evidence="1" id="KW-0560">Oxidoreductase</keyword>
<gene>
    <name evidence="3" type="ORF">ENP47_08495</name>
</gene>
<dbReference type="InterPro" id="IPR036188">
    <property type="entry name" value="FAD/NAD-bd_sf"/>
</dbReference>
<dbReference type="EMBL" id="DSJL01000011">
    <property type="protein sequence ID" value="HEF65620.1"/>
    <property type="molecule type" value="Genomic_DNA"/>
</dbReference>
<dbReference type="Pfam" id="PF01266">
    <property type="entry name" value="DAO"/>
    <property type="match status" value="1"/>
</dbReference>
<evidence type="ECO:0000313" key="3">
    <source>
        <dbReference type="EMBL" id="HEF65620.1"/>
    </source>
</evidence>
<comment type="caution">
    <text evidence="3">The sequence shown here is derived from an EMBL/GenBank/DDBJ whole genome shotgun (WGS) entry which is preliminary data.</text>
</comment>
<dbReference type="PANTHER" id="PTHR13847:SF287">
    <property type="entry name" value="FAD-DEPENDENT OXIDOREDUCTASE DOMAIN-CONTAINING PROTEIN 1"/>
    <property type="match status" value="1"/>
</dbReference>
<dbReference type="AlphaFoldDB" id="A0A7C1K402"/>
<dbReference type="GO" id="GO:0005737">
    <property type="term" value="C:cytoplasm"/>
    <property type="evidence" value="ECO:0007669"/>
    <property type="project" value="TreeGrafter"/>
</dbReference>
<proteinExistence type="predicted"/>
<sequence>MRTTAEVVVVGAGIIGASTAYWLTEMGLRDVVIVEQRVPAAGATGKSGALVRLHYPNPYETRLALESLRFFQEWEARVGTPSPFVRTGFLQIVAASDEEKLQANVTMQQALGAPVELLTAEQVAELEPWCDVTGITVAAYEPESGYADPVAATLGLLERARRNGAELRIGEQATGVEIIGGRVAGVQTSAGRIAAPFVVLTPGPWANSLLAALGLDYGLIPRRVQVVVFRWPVEPAPRHCCGIDTALGMWFRPEGETATLVGLESGIRQVDPDRYAETTDPDFVAPARTAIAQRYPMLKQGIVRGGWAGVVMQSPDGRPLFGPIPEYSGLFAFLGDSGTSFKTAPAVGRVLAEWIVEGMPRQDVQAFRVTRLAEGRPWIDPTDYSRPDRTVSR</sequence>
<evidence type="ECO:0000256" key="1">
    <source>
        <dbReference type="ARBA" id="ARBA00023002"/>
    </source>
</evidence>
<dbReference type="GO" id="GO:0016491">
    <property type="term" value="F:oxidoreductase activity"/>
    <property type="evidence" value="ECO:0007669"/>
    <property type="project" value="UniProtKB-KW"/>
</dbReference>
<dbReference type="SUPFAM" id="SSF51905">
    <property type="entry name" value="FAD/NAD(P)-binding domain"/>
    <property type="match status" value="1"/>
</dbReference>
<dbReference type="InterPro" id="IPR006076">
    <property type="entry name" value="FAD-dep_OxRdtase"/>
</dbReference>
<accession>A0A7C1K402</accession>
<evidence type="ECO:0000259" key="2">
    <source>
        <dbReference type="Pfam" id="PF01266"/>
    </source>
</evidence>
<protein>
    <submittedName>
        <fullName evidence="3">FAD-binding oxidoreductase</fullName>
    </submittedName>
</protein>
<dbReference type="PANTHER" id="PTHR13847">
    <property type="entry name" value="SARCOSINE DEHYDROGENASE-RELATED"/>
    <property type="match status" value="1"/>
</dbReference>